<reference evidence="3" key="1">
    <citation type="submission" date="2019-11" db="EMBL/GenBank/DDBJ databases">
        <title>Isolation and characterization of a novel species in the genus Sulfuriferula.</title>
        <authorList>
            <person name="Mochizuki J."/>
            <person name="Kojima H."/>
            <person name="Fukui M."/>
        </authorList>
    </citation>
    <scope>NUCLEOTIDE SEQUENCE [LARGE SCALE GENOMIC DNA]</scope>
    <source>
        <strain evidence="3">SGTM</strain>
    </source>
</reference>
<protein>
    <submittedName>
        <fullName evidence="2">Uncharacterized protein</fullName>
    </submittedName>
</protein>
<keyword evidence="1" id="KW-0472">Membrane</keyword>
<accession>A0A809SAX1</accession>
<feature type="transmembrane region" description="Helical" evidence="1">
    <location>
        <begin position="12"/>
        <end position="29"/>
    </location>
</feature>
<dbReference type="Proteomes" id="UP000463939">
    <property type="component" value="Chromosome"/>
</dbReference>
<gene>
    <name evidence="2" type="ORF">SFSGTM_30110</name>
</gene>
<dbReference type="EMBL" id="AP021881">
    <property type="protein sequence ID" value="BBP02303.1"/>
    <property type="molecule type" value="Genomic_DNA"/>
</dbReference>
<keyword evidence="1" id="KW-1133">Transmembrane helix</keyword>
<dbReference type="KEGG" id="sniv:SFSGTM_30110"/>
<keyword evidence="3" id="KW-1185">Reference proteome</keyword>
<name>A0A809SAX1_9PROT</name>
<dbReference type="AlphaFoldDB" id="A0A809SAX1"/>
<evidence type="ECO:0000256" key="1">
    <source>
        <dbReference type="SAM" id="Phobius"/>
    </source>
</evidence>
<keyword evidence="1" id="KW-0812">Transmembrane</keyword>
<evidence type="ECO:0000313" key="2">
    <source>
        <dbReference type="EMBL" id="BBP02303.1"/>
    </source>
</evidence>
<organism evidence="2 3">
    <name type="scientific">Sulfuriferula nivalis</name>
    <dbReference type="NCBI Taxonomy" id="2675298"/>
    <lineage>
        <taxon>Bacteria</taxon>
        <taxon>Pseudomonadati</taxon>
        <taxon>Pseudomonadota</taxon>
        <taxon>Betaproteobacteria</taxon>
        <taxon>Nitrosomonadales</taxon>
        <taxon>Sulfuricellaceae</taxon>
        <taxon>Sulfuriferula</taxon>
    </lineage>
</organism>
<evidence type="ECO:0000313" key="3">
    <source>
        <dbReference type="Proteomes" id="UP000463939"/>
    </source>
</evidence>
<proteinExistence type="predicted"/>
<sequence>MNYGVNFVLIKVKYYYINVLLLFMIRSYIQADRPRLQGYVSIESAVSDISHWAVATRR</sequence>